<dbReference type="PANTHER" id="PTHR10192">
    <property type="entry name" value="MOLYBDOPTERIN BIOSYNTHESIS PROTEIN"/>
    <property type="match status" value="1"/>
</dbReference>
<dbReference type="SUPFAM" id="SSF53218">
    <property type="entry name" value="Molybdenum cofactor biosynthesis proteins"/>
    <property type="match status" value="1"/>
</dbReference>
<reference evidence="10" key="1">
    <citation type="journal article" date="2019" name="Int. J. Syst. Evol. Microbiol.">
        <title>The Global Catalogue of Microorganisms (GCM) 10K type strain sequencing project: providing services to taxonomists for standard genome sequencing and annotation.</title>
        <authorList>
            <consortium name="The Broad Institute Genomics Platform"/>
            <consortium name="The Broad Institute Genome Sequencing Center for Infectious Disease"/>
            <person name="Wu L."/>
            <person name="Ma J."/>
        </authorList>
    </citation>
    <scope>NUCLEOTIDE SEQUENCE [LARGE SCALE GENOMIC DNA]</scope>
    <source>
        <strain evidence="10">JCM 17027</strain>
    </source>
</reference>
<evidence type="ECO:0000256" key="5">
    <source>
        <dbReference type="ARBA" id="ARBA00023150"/>
    </source>
</evidence>
<organism evidence="9 10">
    <name type="scientific">Streptomyces marokkonensis</name>
    <dbReference type="NCBI Taxonomy" id="324855"/>
    <lineage>
        <taxon>Bacteria</taxon>
        <taxon>Bacillati</taxon>
        <taxon>Actinomycetota</taxon>
        <taxon>Actinomycetes</taxon>
        <taxon>Kitasatosporales</taxon>
        <taxon>Streptomycetaceae</taxon>
        <taxon>Streptomyces</taxon>
    </lineage>
</organism>
<dbReference type="Gene3D" id="2.170.190.11">
    <property type="entry name" value="Molybdopterin biosynthesis moea protein, domain 3"/>
    <property type="match status" value="1"/>
</dbReference>
<feature type="domain" description="MoaB/Mog" evidence="8">
    <location>
        <begin position="220"/>
        <end position="366"/>
    </location>
</feature>
<keyword evidence="7" id="KW-0808">Transferase</keyword>
<dbReference type="NCBIfam" id="TIGR00177">
    <property type="entry name" value="molyb_syn"/>
    <property type="match status" value="1"/>
</dbReference>
<keyword evidence="7" id="KW-0460">Magnesium</keyword>
<comment type="similarity">
    <text evidence="3 7">Belongs to the MoeA family.</text>
</comment>
<comment type="caution">
    <text evidence="9">The sequence shown here is derived from an EMBL/GenBank/DDBJ whole genome shotgun (WGS) entry which is preliminary data.</text>
</comment>
<gene>
    <name evidence="9" type="ORF">GCM10022384_70300</name>
</gene>
<dbReference type="InterPro" id="IPR036425">
    <property type="entry name" value="MoaB/Mog-like_dom_sf"/>
</dbReference>
<name>A0ABP7SXB4_9ACTN</name>
<proteinExistence type="inferred from homology"/>
<keyword evidence="7" id="KW-0479">Metal-binding</keyword>
<dbReference type="Pfam" id="PF03454">
    <property type="entry name" value="MoeA_C"/>
    <property type="match status" value="1"/>
</dbReference>
<evidence type="ECO:0000256" key="6">
    <source>
        <dbReference type="ARBA" id="ARBA00047317"/>
    </source>
</evidence>
<dbReference type="Gene3D" id="2.40.340.10">
    <property type="entry name" value="MoeA, C-terminal, domain IV"/>
    <property type="match status" value="1"/>
</dbReference>
<keyword evidence="4 7" id="KW-0500">Molybdenum</keyword>
<dbReference type="CDD" id="cd00887">
    <property type="entry name" value="MoeA"/>
    <property type="match status" value="1"/>
</dbReference>
<protein>
    <recommendedName>
        <fullName evidence="7">Molybdopterin molybdenumtransferase</fullName>
        <ecNumber evidence="7">2.10.1.1</ecNumber>
    </recommendedName>
</protein>
<evidence type="ECO:0000313" key="9">
    <source>
        <dbReference type="EMBL" id="GAA4017900.1"/>
    </source>
</evidence>
<evidence type="ECO:0000313" key="10">
    <source>
        <dbReference type="Proteomes" id="UP001500034"/>
    </source>
</evidence>
<dbReference type="InterPro" id="IPR005111">
    <property type="entry name" value="MoeA_C_domain_IV"/>
</dbReference>
<dbReference type="EC" id="2.10.1.1" evidence="7"/>
<accession>A0ABP7SXB4</accession>
<evidence type="ECO:0000259" key="8">
    <source>
        <dbReference type="SMART" id="SM00852"/>
    </source>
</evidence>
<dbReference type="RefSeq" id="WP_425587958.1">
    <property type="nucleotide sequence ID" value="NZ_BAABCQ010000326.1"/>
</dbReference>
<dbReference type="EMBL" id="BAABCQ010000326">
    <property type="protein sequence ID" value="GAA4017900.1"/>
    <property type="molecule type" value="Genomic_DNA"/>
</dbReference>
<dbReference type="SMART" id="SM00852">
    <property type="entry name" value="MoCF_biosynth"/>
    <property type="match status" value="1"/>
</dbReference>
<dbReference type="SUPFAM" id="SSF63882">
    <property type="entry name" value="MoeA N-terminal region -like"/>
    <property type="match status" value="1"/>
</dbReference>
<dbReference type="Pfam" id="PF00994">
    <property type="entry name" value="MoCF_biosynth"/>
    <property type="match status" value="1"/>
</dbReference>
<evidence type="ECO:0000256" key="3">
    <source>
        <dbReference type="ARBA" id="ARBA00010763"/>
    </source>
</evidence>
<dbReference type="Proteomes" id="UP001500034">
    <property type="component" value="Unassembled WGS sequence"/>
</dbReference>
<evidence type="ECO:0000256" key="1">
    <source>
        <dbReference type="ARBA" id="ARBA00002901"/>
    </source>
</evidence>
<dbReference type="PANTHER" id="PTHR10192:SF5">
    <property type="entry name" value="GEPHYRIN"/>
    <property type="match status" value="1"/>
</dbReference>
<dbReference type="Pfam" id="PF03453">
    <property type="entry name" value="MoeA_N"/>
    <property type="match status" value="1"/>
</dbReference>
<dbReference type="Gene3D" id="3.90.105.10">
    <property type="entry name" value="Molybdopterin biosynthesis moea protein, domain 2"/>
    <property type="match status" value="1"/>
</dbReference>
<evidence type="ECO:0000256" key="7">
    <source>
        <dbReference type="RuleBase" id="RU365090"/>
    </source>
</evidence>
<evidence type="ECO:0000256" key="2">
    <source>
        <dbReference type="ARBA" id="ARBA00005046"/>
    </source>
</evidence>
<dbReference type="InterPro" id="IPR038987">
    <property type="entry name" value="MoeA-like"/>
</dbReference>
<keyword evidence="5 7" id="KW-0501">Molybdenum cofactor biosynthesis</keyword>
<dbReference type="NCBIfam" id="NF045515">
    <property type="entry name" value="Glp_gephyrin"/>
    <property type="match status" value="1"/>
</dbReference>
<comment type="catalytic activity">
    <reaction evidence="6">
        <text>adenylyl-molybdopterin + molybdate = Mo-molybdopterin + AMP + H(+)</text>
        <dbReference type="Rhea" id="RHEA:35047"/>
        <dbReference type="ChEBI" id="CHEBI:15378"/>
        <dbReference type="ChEBI" id="CHEBI:36264"/>
        <dbReference type="ChEBI" id="CHEBI:62727"/>
        <dbReference type="ChEBI" id="CHEBI:71302"/>
        <dbReference type="ChEBI" id="CHEBI:456215"/>
        <dbReference type="EC" id="2.10.1.1"/>
    </reaction>
</comment>
<dbReference type="InterPro" id="IPR001453">
    <property type="entry name" value="MoaB/Mog_dom"/>
</dbReference>
<dbReference type="InterPro" id="IPR005110">
    <property type="entry name" value="MoeA_linker/N"/>
</dbReference>
<comment type="cofactor">
    <cofactor evidence="7">
        <name>Mg(2+)</name>
        <dbReference type="ChEBI" id="CHEBI:18420"/>
    </cofactor>
</comment>
<keyword evidence="10" id="KW-1185">Reference proteome</keyword>
<comment type="function">
    <text evidence="1 7">Catalyzes the insertion of molybdate into adenylated molybdopterin with the concomitant release of AMP.</text>
</comment>
<evidence type="ECO:0000256" key="4">
    <source>
        <dbReference type="ARBA" id="ARBA00022505"/>
    </source>
</evidence>
<comment type="pathway">
    <text evidence="2 7">Cofactor biosynthesis; molybdopterin biosynthesis.</text>
</comment>
<dbReference type="SUPFAM" id="SSF63867">
    <property type="entry name" value="MoeA C-terminal domain-like"/>
    <property type="match status" value="1"/>
</dbReference>
<sequence length="449" mass="46365">MSSTAHRDTGHDHTAADFGPDRLWSVQDHLDDILATVRPLEPIELNLLDAQGCVLVDDITVPLSLPPFDNSSMDGYAVRVADVAGASEEFPAALEVVGDVAAGQADPLTVGPGQAARIMTGAPLPPGAETVVPVEWTDGGLGEGPVAGMRARSLAPEAAEGQVRVYRPAEARAHVRAKGSDVRSGARALEAGTVLGPPQIGLLAAIGRGRVRVRPRPRVVVLSTGSELVQPDEELSPGQIYDSNSFALTAAARDAGAIAYRVGAVADDAETLRSTIEDQLVRADLMVTTGGVSVGAYDVVKEALAHVGDEDEPGSGVDFRKLAMQPGKPQGFGSIGPDHTPLLALPGNPVSSYVSFELFVRPAIRTLMGLADVHRPTVTATLVTEKALASPKGRRQFLRGTCADGSVTPVGGAGSHLVAALAHADALIVVPEDAESVAPGAEVEVVLLG</sequence>
<dbReference type="Gene3D" id="3.40.980.10">
    <property type="entry name" value="MoaB/Mog-like domain"/>
    <property type="match status" value="1"/>
</dbReference>
<dbReference type="InterPro" id="IPR036135">
    <property type="entry name" value="MoeA_linker/N_sf"/>
</dbReference>
<dbReference type="InterPro" id="IPR036688">
    <property type="entry name" value="MoeA_C_domain_IV_sf"/>
</dbReference>